<accession>A0A1A9UNJ1</accession>
<name>A0A1A9UNJ1_GLOAU</name>
<evidence type="ECO:0000313" key="2">
    <source>
        <dbReference type="Proteomes" id="UP000078200"/>
    </source>
</evidence>
<organism evidence="1 2">
    <name type="scientific">Glossina austeni</name>
    <name type="common">Savannah tsetse fly</name>
    <dbReference type="NCBI Taxonomy" id="7395"/>
    <lineage>
        <taxon>Eukaryota</taxon>
        <taxon>Metazoa</taxon>
        <taxon>Ecdysozoa</taxon>
        <taxon>Arthropoda</taxon>
        <taxon>Hexapoda</taxon>
        <taxon>Insecta</taxon>
        <taxon>Pterygota</taxon>
        <taxon>Neoptera</taxon>
        <taxon>Endopterygota</taxon>
        <taxon>Diptera</taxon>
        <taxon>Brachycera</taxon>
        <taxon>Muscomorpha</taxon>
        <taxon>Hippoboscoidea</taxon>
        <taxon>Glossinidae</taxon>
        <taxon>Glossina</taxon>
    </lineage>
</organism>
<dbReference type="AlphaFoldDB" id="A0A1A9UNJ1"/>
<protein>
    <recommendedName>
        <fullName evidence="3">Reverse transcriptase Ty1/copia-type domain-containing protein</fullName>
    </recommendedName>
</protein>
<dbReference type="VEuPathDB" id="VectorBase:GAUT010370"/>
<dbReference type="Proteomes" id="UP000078200">
    <property type="component" value="Unassembled WGS sequence"/>
</dbReference>
<evidence type="ECO:0000313" key="1">
    <source>
        <dbReference type="EnsemblMetazoa" id="GAUT010370-PA"/>
    </source>
</evidence>
<dbReference type="EnsemblMetazoa" id="GAUT010370-RA">
    <property type="protein sequence ID" value="GAUT010370-PA"/>
    <property type="gene ID" value="GAUT010370"/>
</dbReference>
<evidence type="ECO:0008006" key="3">
    <source>
        <dbReference type="Google" id="ProtNLM"/>
    </source>
</evidence>
<proteinExistence type="predicted"/>
<sequence length="110" mass="12811">MTKDQGCEYILKEQSQYHVEQHIESATACCPLLMYGFFDWDFHEDIYVKVLAGMDTKFGMCKLMKSLYGLTKASRYWNIKFIGFPGLVPALFDPRKFTACIPYLRNTMIT</sequence>
<reference evidence="1" key="1">
    <citation type="submission" date="2020-05" db="UniProtKB">
        <authorList>
            <consortium name="EnsemblMetazoa"/>
        </authorList>
    </citation>
    <scope>IDENTIFICATION</scope>
    <source>
        <strain evidence="1">TTRI</strain>
    </source>
</reference>
<keyword evidence="2" id="KW-1185">Reference proteome</keyword>